<dbReference type="OrthoDB" id="5855436at2759"/>
<evidence type="ECO:0000313" key="1">
    <source>
        <dbReference type="EMBL" id="CAI5442516.1"/>
    </source>
</evidence>
<accession>A0A9P1ICH5</accession>
<dbReference type="AlphaFoldDB" id="A0A9P1ICH5"/>
<dbReference type="EMBL" id="CANHGI010000002">
    <property type="protein sequence ID" value="CAI5442516.1"/>
    <property type="molecule type" value="Genomic_DNA"/>
</dbReference>
<keyword evidence="2" id="KW-1185">Reference proteome</keyword>
<name>A0A9P1ICH5_9PELO</name>
<dbReference type="Proteomes" id="UP001152747">
    <property type="component" value="Unassembled WGS sequence"/>
</dbReference>
<organism evidence="1 2">
    <name type="scientific">Caenorhabditis angaria</name>
    <dbReference type="NCBI Taxonomy" id="860376"/>
    <lineage>
        <taxon>Eukaryota</taxon>
        <taxon>Metazoa</taxon>
        <taxon>Ecdysozoa</taxon>
        <taxon>Nematoda</taxon>
        <taxon>Chromadorea</taxon>
        <taxon>Rhabditida</taxon>
        <taxon>Rhabditina</taxon>
        <taxon>Rhabditomorpha</taxon>
        <taxon>Rhabditoidea</taxon>
        <taxon>Rhabditidae</taxon>
        <taxon>Peloderinae</taxon>
        <taxon>Caenorhabditis</taxon>
    </lineage>
</organism>
<evidence type="ECO:0000313" key="2">
    <source>
        <dbReference type="Proteomes" id="UP001152747"/>
    </source>
</evidence>
<reference evidence="1" key="1">
    <citation type="submission" date="2022-11" db="EMBL/GenBank/DDBJ databases">
        <authorList>
            <person name="Kikuchi T."/>
        </authorList>
    </citation>
    <scope>NUCLEOTIDE SEQUENCE</scope>
    <source>
        <strain evidence="1">PS1010</strain>
    </source>
</reference>
<proteinExistence type="predicted"/>
<gene>
    <name evidence="1" type="ORF">CAMP_LOCUS5153</name>
</gene>
<sequence>MFCRRRAEICCQGDFQPNWIMENFLHFLELANEGKRKMGRPPKIAPYSHYDEYKPSDVEFFISLIVGRENLYNPCDEFNEDRQKAFYFIEKKCSHFLAMRKGRNAEKLWLNLFTNFEKEYRNRTRTSSSSEQLSTETTSTPFPFYRYMEFLIPYIERFENQQNTTVNTNALFLNLQSNLTDEEVNIKRPRIDTAAQEEWFLKVLETVAETQKSKIVPIREPSPPPIPTRSIDQQIVKEEVPIPEKYADIITWITSYLDLVPNDKMMLSKVRLFQFIESEKQKIKDNIPMTL</sequence>
<protein>
    <submittedName>
        <fullName evidence="1">Uncharacterized protein</fullName>
    </submittedName>
</protein>
<comment type="caution">
    <text evidence="1">The sequence shown here is derived from an EMBL/GenBank/DDBJ whole genome shotgun (WGS) entry which is preliminary data.</text>
</comment>